<comment type="caution">
    <text evidence="2">The sequence shown here is derived from an EMBL/GenBank/DDBJ whole genome shotgun (WGS) entry which is preliminary data.</text>
</comment>
<reference evidence="2" key="2">
    <citation type="submission" date="2023-05" db="EMBL/GenBank/DDBJ databases">
        <authorList>
            <consortium name="Lawrence Berkeley National Laboratory"/>
            <person name="Steindorff A."/>
            <person name="Hensen N."/>
            <person name="Bonometti L."/>
            <person name="Westerberg I."/>
            <person name="Brannstrom I.O."/>
            <person name="Guillou S."/>
            <person name="Cros-Aarteil S."/>
            <person name="Calhoun S."/>
            <person name="Haridas S."/>
            <person name="Kuo A."/>
            <person name="Mondo S."/>
            <person name="Pangilinan J."/>
            <person name="Riley R."/>
            <person name="Labutti K."/>
            <person name="Andreopoulos B."/>
            <person name="Lipzen A."/>
            <person name="Chen C."/>
            <person name="Yanf M."/>
            <person name="Daum C."/>
            <person name="Ng V."/>
            <person name="Clum A."/>
            <person name="Ohm R."/>
            <person name="Martin F."/>
            <person name="Silar P."/>
            <person name="Natvig D."/>
            <person name="Lalanne C."/>
            <person name="Gautier V."/>
            <person name="Ament-Velasquez S.L."/>
            <person name="Kruys A."/>
            <person name="Hutchinson M.I."/>
            <person name="Powell A.J."/>
            <person name="Barry K."/>
            <person name="Miller A.N."/>
            <person name="Grigoriev I.V."/>
            <person name="Debuchy R."/>
            <person name="Gladieux P."/>
            <person name="Thoren M.H."/>
            <person name="Johannesson H."/>
        </authorList>
    </citation>
    <scope>NUCLEOTIDE SEQUENCE</scope>
    <source>
        <strain evidence="2">CBS 990.96</strain>
    </source>
</reference>
<dbReference type="AlphaFoldDB" id="A0AAN7BPI8"/>
<evidence type="ECO:0000313" key="2">
    <source>
        <dbReference type="EMBL" id="KAK4227126.1"/>
    </source>
</evidence>
<dbReference type="Proteomes" id="UP001301958">
    <property type="component" value="Unassembled WGS sequence"/>
</dbReference>
<feature type="region of interest" description="Disordered" evidence="1">
    <location>
        <begin position="289"/>
        <end position="309"/>
    </location>
</feature>
<gene>
    <name evidence="2" type="ORF">QBC38DRAFT_443951</name>
</gene>
<dbReference type="EMBL" id="MU865335">
    <property type="protein sequence ID" value="KAK4227126.1"/>
    <property type="molecule type" value="Genomic_DNA"/>
</dbReference>
<feature type="region of interest" description="Disordered" evidence="1">
    <location>
        <begin position="152"/>
        <end position="175"/>
    </location>
</feature>
<protein>
    <submittedName>
        <fullName evidence="2">Uncharacterized protein</fullName>
    </submittedName>
</protein>
<keyword evidence="3" id="KW-1185">Reference proteome</keyword>
<sequence length="379" mass="41930">MKLSCWPKLLTPSLPFCCQSNFTCTVEPFLLICDLPSRQQGSKSPSEKVANILTPNTSSSLCRRSIIFRQVIINALMGFRESGMRKFRGYQGACIKASRSQRHSSSQLQSHFQAELSSWRSRICSSTRYGHLMSASPIIASNMGIGSVSKVDTGADAPVSPPNPTTPSTSTGDTVKIPKMAETKGQMAEHLHVADEQIKYEDLLRVDLCKATFRLTTQSGPTKLETVDLWAPNPKATKAVNIVPKAVTDKSAGEGYKVESSPKPTPVVLQPVNLAKAHITGKIARKVRVPDGPSTTKEPAKETTRLNRKNSHIIQHYKVTYEPNSQIIVVPASETLLYVSPRELEQWEYTHPSPHLGEFLAKKEKDLKAKRKAPTERKR</sequence>
<feature type="compositionally biased region" description="Basic and acidic residues" evidence="1">
    <location>
        <begin position="360"/>
        <end position="379"/>
    </location>
</feature>
<organism evidence="2 3">
    <name type="scientific">Podospora fimiseda</name>
    <dbReference type="NCBI Taxonomy" id="252190"/>
    <lineage>
        <taxon>Eukaryota</taxon>
        <taxon>Fungi</taxon>
        <taxon>Dikarya</taxon>
        <taxon>Ascomycota</taxon>
        <taxon>Pezizomycotina</taxon>
        <taxon>Sordariomycetes</taxon>
        <taxon>Sordariomycetidae</taxon>
        <taxon>Sordariales</taxon>
        <taxon>Podosporaceae</taxon>
        <taxon>Podospora</taxon>
    </lineage>
</organism>
<evidence type="ECO:0000313" key="3">
    <source>
        <dbReference type="Proteomes" id="UP001301958"/>
    </source>
</evidence>
<accession>A0AAN7BPI8</accession>
<name>A0AAN7BPI8_9PEZI</name>
<proteinExistence type="predicted"/>
<feature type="region of interest" description="Disordered" evidence="1">
    <location>
        <begin position="352"/>
        <end position="379"/>
    </location>
</feature>
<evidence type="ECO:0000256" key="1">
    <source>
        <dbReference type="SAM" id="MobiDB-lite"/>
    </source>
</evidence>
<reference evidence="2" key="1">
    <citation type="journal article" date="2023" name="Mol. Phylogenet. Evol.">
        <title>Genome-scale phylogeny and comparative genomics of the fungal order Sordariales.</title>
        <authorList>
            <person name="Hensen N."/>
            <person name="Bonometti L."/>
            <person name="Westerberg I."/>
            <person name="Brannstrom I.O."/>
            <person name="Guillou S."/>
            <person name="Cros-Aarteil S."/>
            <person name="Calhoun S."/>
            <person name="Haridas S."/>
            <person name="Kuo A."/>
            <person name="Mondo S."/>
            <person name="Pangilinan J."/>
            <person name="Riley R."/>
            <person name="LaButti K."/>
            <person name="Andreopoulos B."/>
            <person name="Lipzen A."/>
            <person name="Chen C."/>
            <person name="Yan M."/>
            <person name="Daum C."/>
            <person name="Ng V."/>
            <person name="Clum A."/>
            <person name="Steindorff A."/>
            <person name="Ohm R.A."/>
            <person name="Martin F."/>
            <person name="Silar P."/>
            <person name="Natvig D.O."/>
            <person name="Lalanne C."/>
            <person name="Gautier V."/>
            <person name="Ament-Velasquez S.L."/>
            <person name="Kruys A."/>
            <person name="Hutchinson M.I."/>
            <person name="Powell A.J."/>
            <person name="Barry K."/>
            <person name="Miller A.N."/>
            <person name="Grigoriev I.V."/>
            <person name="Debuchy R."/>
            <person name="Gladieux P."/>
            <person name="Hiltunen Thoren M."/>
            <person name="Johannesson H."/>
        </authorList>
    </citation>
    <scope>NUCLEOTIDE SEQUENCE</scope>
    <source>
        <strain evidence="2">CBS 990.96</strain>
    </source>
</reference>